<comment type="caution">
    <text evidence="3">The sequence shown here is derived from an EMBL/GenBank/DDBJ whole genome shotgun (WGS) entry which is preliminary data.</text>
</comment>
<dbReference type="GO" id="GO:0009451">
    <property type="term" value="P:RNA modification"/>
    <property type="evidence" value="ECO:0007669"/>
    <property type="project" value="InterPro"/>
</dbReference>
<dbReference type="Pfam" id="PF13041">
    <property type="entry name" value="PPR_2"/>
    <property type="match status" value="2"/>
</dbReference>
<name>A0AAD3SF80_NEPGR</name>
<evidence type="ECO:0000256" key="1">
    <source>
        <dbReference type="ARBA" id="ARBA00022737"/>
    </source>
</evidence>
<dbReference type="GO" id="GO:0003723">
    <property type="term" value="F:RNA binding"/>
    <property type="evidence" value="ECO:0007669"/>
    <property type="project" value="InterPro"/>
</dbReference>
<dbReference type="InterPro" id="IPR011990">
    <property type="entry name" value="TPR-like_helical_dom_sf"/>
</dbReference>
<dbReference type="PANTHER" id="PTHR47926">
    <property type="entry name" value="PENTATRICOPEPTIDE REPEAT-CONTAINING PROTEIN"/>
    <property type="match status" value="1"/>
</dbReference>
<protein>
    <recommendedName>
        <fullName evidence="5">Pentatricopeptide repeat-containing protein</fullName>
    </recommendedName>
</protein>
<keyword evidence="1" id="KW-0677">Repeat</keyword>
<evidence type="ECO:0000313" key="3">
    <source>
        <dbReference type="EMBL" id="GMH09804.1"/>
    </source>
</evidence>
<dbReference type="InterPro" id="IPR002885">
    <property type="entry name" value="PPR_rpt"/>
</dbReference>
<accession>A0AAD3SF80</accession>
<evidence type="ECO:0008006" key="5">
    <source>
        <dbReference type="Google" id="ProtNLM"/>
    </source>
</evidence>
<dbReference type="FunFam" id="1.25.40.10:FF:000090">
    <property type="entry name" value="Pentatricopeptide repeat-containing protein, chloroplastic"/>
    <property type="match status" value="1"/>
</dbReference>
<dbReference type="Proteomes" id="UP001279734">
    <property type="component" value="Unassembled WGS sequence"/>
</dbReference>
<gene>
    <name evidence="3" type="ORF">Nepgr_011645</name>
</gene>
<evidence type="ECO:0000256" key="2">
    <source>
        <dbReference type="PROSITE-ProRule" id="PRU00708"/>
    </source>
</evidence>
<keyword evidence="4" id="KW-1185">Reference proteome</keyword>
<feature type="repeat" description="PPR" evidence="2">
    <location>
        <begin position="287"/>
        <end position="321"/>
    </location>
</feature>
<dbReference type="Pfam" id="PF01535">
    <property type="entry name" value="PPR"/>
    <property type="match status" value="4"/>
</dbReference>
<reference evidence="3" key="1">
    <citation type="submission" date="2023-05" db="EMBL/GenBank/DDBJ databases">
        <title>Nepenthes gracilis genome sequencing.</title>
        <authorList>
            <person name="Fukushima K."/>
        </authorList>
    </citation>
    <scope>NUCLEOTIDE SEQUENCE</scope>
    <source>
        <strain evidence="3">SING2019-196</strain>
    </source>
</reference>
<feature type="repeat" description="PPR" evidence="2">
    <location>
        <begin position="93"/>
        <end position="127"/>
    </location>
</feature>
<feature type="repeat" description="PPR" evidence="2">
    <location>
        <begin position="155"/>
        <end position="185"/>
    </location>
</feature>
<proteinExistence type="predicted"/>
<dbReference type="AlphaFoldDB" id="A0AAD3SF80"/>
<dbReference type="InterPro" id="IPR046848">
    <property type="entry name" value="E_motif"/>
</dbReference>
<dbReference type="PROSITE" id="PS51375">
    <property type="entry name" value="PPR"/>
    <property type="match status" value="4"/>
</dbReference>
<dbReference type="InterPro" id="IPR046960">
    <property type="entry name" value="PPR_At4g14850-like_plant"/>
</dbReference>
<evidence type="ECO:0000313" key="4">
    <source>
        <dbReference type="Proteomes" id="UP001279734"/>
    </source>
</evidence>
<dbReference type="Pfam" id="PF20431">
    <property type="entry name" value="E_motif"/>
    <property type="match status" value="1"/>
</dbReference>
<organism evidence="3 4">
    <name type="scientific">Nepenthes gracilis</name>
    <name type="common">Slender pitcher plant</name>
    <dbReference type="NCBI Taxonomy" id="150966"/>
    <lineage>
        <taxon>Eukaryota</taxon>
        <taxon>Viridiplantae</taxon>
        <taxon>Streptophyta</taxon>
        <taxon>Embryophyta</taxon>
        <taxon>Tracheophyta</taxon>
        <taxon>Spermatophyta</taxon>
        <taxon>Magnoliopsida</taxon>
        <taxon>eudicotyledons</taxon>
        <taxon>Gunneridae</taxon>
        <taxon>Pentapetalae</taxon>
        <taxon>Caryophyllales</taxon>
        <taxon>Nepenthaceae</taxon>
        <taxon>Nepenthes</taxon>
    </lineage>
</organism>
<dbReference type="Gene3D" id="1.25.40.10">
    <property type="entry name" value="Tetratricopeptide repeat domain"/>
    <property type="match status" value="3"/>
</dbReference>
<feature type="repeat" description="PPR" evidence="2">
    <location>
        <begin position="186"/>
        <end position="220"/>
    </location>
</feature>
<sequence>MIIRKGFSSFTQMVRLNAGRCESKAGHTTLRYVHKTNMASIVDAYSGHSKITLAHKGRDKEDVVLVTKRILNLSLRGEVDCARAIFEGMTFKDIVAWNVMIKGYIENRRMDNARELFDKMPERDSGSWNAMIVGYMQERLIHIALKLFIVMPGKDVISWTAIITGLFRASFVCDACRLFRQMPERNSISWASIMSGFERNGFPMETLCLFKEMLLAGVEPNAHAFTSALAAAAGLSVLSSSKQLYSQLIKRGLEDNIHIGNSSIAMFIKCGSCDDAKRVFADLPHRNIVTWNSMINGFGQHGYGLMAILIFHKMQNAQISPDRISFLGVLQGCSHCGFVNEGKQYFHIMVNDYGILPGPEHYACMVDLLARAGKLEEAYRIIVTMPFEATPVFWRALLNGCRIWGDMDLGAYAADFILKLEPTNSSACLMLTNIYASAGRWGELYSIGKRLSRQEATKDLGCSWVETKGIIKLFTSRDETHLESDQIYQTVKLLSHDIVEYAGA</sequence>
<dbReference type="PANTHER" id="PTHR47926:SF471">
    <property type="entry name" value="DYW DOMAIN-CONTAINING PROTEIN"/>
    <property type="match status" value="1"/>
</dbReference>
<dbReference type="EMBL" id="BSYO01000009">
    <property type="protein sequence ID" value="GMH09804.1"/>
    <property type="molecule type" value="Genomic_DNA"/>
</dbReference>
<dbReference type="NCBIfam" id="TIGR00756">
    <property type="entry name" value="PPR"/>
    <property type="match status" value="3"/>
</dbReference>